<name>A0A0F9LS04_9ZZZZ</name>
<organism evidence="1">
    <name type="scientific">marine sediment metagenome</name>
    <dbReference type="NCBI Taxonomy" id="412755"/>
    <lineage>
        <taxon>unclassified sequences</taxon>
        <taxon>metagenomes</taxon>
        <taxon>ecological metagenomes</taxon>
    </lineage>
</organism>
<dbReference type="AlphaFoldDB" id="A0A0F9LS04"/>
<comment type="caution">
    <text evidence="1">The sequence shown here is derived from an EMBL/GenBank/DDBJ whole genome shotgun (WGS) entry which is preliminary data.</text>
</comment>
<accession>A0A0F9LS04</accession>
<reference evidence="1" key="1">
    <citation type="journal article" date="2015" name="Nature">
        <title>Complex archaea that bridge the gap between prokaryotes and eukaryotes.</title>
        <authorList>
            <person name="Spang A."/>
            <person name="Saw J.H."/>
            <person name="Jorgensen S.L."/>
            <person name="Zaremba-Niedzwiedzka K."/>
            <person name="Martijn J."/>
            <person name="Lind A.E."/>
            <person name="van Eijk R."/>
            <person name="Schleper C."/>
            <person name="Guy L."/>
            <person name="Ettema T.J."/>
        </authorList>
    </citation>
    <scope>NUCLEOTIDE SEQUENCE</scope>
</reference>
<feature type="non-terminal residue" evidence="1">
    <location>
        <position position="94"/>
    </location>
</feature>
<gene>
    <name evidence="1" type="ORF">LCGC14_1163130</name>
</gene>
<dbReference type="EMBL" id="LAZR01005690">
    <property type="protein sequence ID" value="KKM97934.1"/>
    <property type="molecule type" value="Genomic_DNA"/>
</dbReference>
<sequence length="94" mass="10074">MKKILFILWVLMPVFLLAQSEIINLDPTGGTASTDSSFQSIEADTIYLAKDSVYITAANGDLIAGGGAEITEITLDTMNMNYLIVNSRVGIGES</sequence>
<evidence type="ECO:0000313" key="1">
    <source>
        <dbReference type="EMBL" id="KKM97934.1"/>
    </source>
</evidence>
<proteinExistence type="predicted"/>
<protein>
    <submittedName>
        <fullName evidence="1">Uncharacterized protein</fullName>
    </submittedName>
</protein>